<proteinExistence type="predicted"/>
<reference evidence="2" key="1">
    <citation type="journal article" date="2022" name="Mol. Ecol. Resour.">
        <title>The genomes of chicory, endive, great burdock and yacon provide insights into Asteraceae palaeo-polyploidization history and plant inulin production.</title>
        <authorList>
            <person name="Fan W."/>
            <person name="Wang S."/>
            <person name="Wang H."/>
            <person name="Wang A."/>
            <person name="Jiang F."/>
            <person name="Liu H."/>
            <person name="Zhao H."/>
            <person name="Xu D."/>
            <person name="Zhang Y."/>
        </authorList>
    </citation>
    <scope>NUCLEOTIDE SEQUENCE [LARGE SCALE GENOMIC DNA]</scope>
    <source>
        <strain evidence="2">cv. Niubang</strain>
    </source>
</reference>
<sequence>MSFSFLILYFRDKYKYGYINHKYGYINRIYLLQAKSINNKSRVMKRSIAYVVSPLSQFEGYDSIGCYNVKTQLNLVWFNCM</sequence>
<dbReference type="EMBL" id="CM042051">
    <property type="protein sequence ID" value="KAI3729357.1"/>
    <property type="molecule type" value="Genomic_DNA"/>
</dbReference>
<reference evidence="1 2" key="2">
    <citation type="journal article" date="2022" name="Mol. Ecol. Resour.">
        <title>The genomes of chicory, endive, great burdock and yacon provide insights into Asteraceae paleo-polyploidization history and plant inulin production.</title>
        <authorList>
            <person name="Fan W."/>
            <person name="Wang S."/>
            <person name="Wang H."/>
            <person name="Wang A."/>
            <person name="Jiang F."/>
            <person name="Liu H."/>
            <person name="Zhao H."/>
            <person name="Xu D."/>
            <person name="Zhang Y."/>
        </authorList>
    </citation>
    <scope>NUCLEOTIDE SEQUENCE [LARGE SCALE GENOMIC DNA]</scope>
    <source>
        <strain evidence="2">cv. Niubang</strain>
    </source>
</reference>
<evidence type="ECO:0000313" key="2">
    <source>
        <dbReference type="Proteomes" id="UP001055879"/>
    </source>
</evidence>
<protein>
    <submittedName>
        <fullName evidence="1">Uncharacterized protein</fullName>
    </submittedName>
</protein>
<keyword evidence="2" id="KW-1185">Reference proteome</keyword>
<name>A0ACB9C597_ARCLA</name>
<evidence type="ECO:0000313" key="1">
    <source>
        <dbReference type="EMBL" id="KAI3729357.1"/>
    </source>
</evidence>
<comment type="caution">
    <text evidence="1">The sequence shown here is derived from an EMBL/GenBank/DDBJ whole genome shotgun (WGS) entry which is preliminary data.</text>
</comment>
<gene>
    <name evidence="1" type="ORF">L6452_18013</name>
</gene>
<dbReference type="Proteomes" id="UP001055879">
    <property type="component" value="Linkage Group LG05"/>
</dbReference>
<organism evidence="1 2">
    <name type="scientific">Arctium lappa</name>
    <name type="common">Greater burdock</name>
    <name type="synonym">Lappa major</name>
    <dbReference type="NCBI Taxonomy" id="4217"/>
    <lineage>
        <taxon>Eukaryota</taxon>
        <taxon>Viridiplantae</taxon>
        <taxon>Streptophyta</taxon>
        <taxon>Embryophyta</taxon>
        <taxon>Tracheophyta</taxon>
        <taxon>Spermatophyta</taxon>
        <taxon>Magnoliopsida</taxon>
        <taxon>eudicotyledons</taxon>
        <taxon>Gunneridae</taxon>
        <taxon>Pentapetalae</taxon>
        <taxon>asterids</taxon>
        <taxon>campanulids</taxon>
        <taxon>Asterales</taxon>
        <taxon>Asteraceae</taxon>
        <taxon>Carduoideae</taxon>
        <taxon>Cardueae</taxon>
        <taxon>Arctiinae</taxon>
        <taxon>Arctium</taxon>
    </lineage>
</organism>
<accession>A0ACB9C597</accession>